<accession>A0A2Z4RGG5</accession>
<protein>
    <submittedName>
        <fullName evidence="1">Uncharacterized protein</fullName>
    </submittedName>
</protein>
<sequence>MRPLSDQHVYEIAAEIGGTISDYLNDHWYTKSGMQLSIRWSFSPRIEASASAYPSLENPSQHVIDISYAFVKEIYDQAVDFALFATGGDKAHPLGVHLIPAGYKLFEAAELMFQFGLTFVIFHELGHLNQSHGAIRAKYTGNIKQLTLAEFQVNGHEKLAGDQSAIYHATELAADFEALDWMCTFLQRDYQGEEFLDLAYLQCASVSCMMLLFNGDQPVRLDKQPIGSHPYPVVRMDLWVQAYAERIRTLAVQLEIETPYPEIYKRMTDAAFVTLLKWMTRLQLPNVPEYSGHSLGSLTHPNFSDYMKSIIEVWSKEYVSAREFRKYGMPLAVLYFTDEFRQFVGAELNTESLLQHVRSCLITQCSN</sequence>
<dbReference type="Proteomes" id="UP000250299">
    <property type="component" value="Chromosome"/>
</dbReference>
<gene>
    <name evidence="1" type="ORF">DKY63_03590</name>
</gene>
<proteinExistence type="predicted"/>
<dbReference type="EMBL" id="CP029693">
    <property type="protein sequence ID" value="AWY39044.1"/>
    <property type="molecule type" value="Genomic_DNA"/>
</dbReference>
<evidence type="ECO:0000313" key="2">
    <source>
        <dbReference type="Proteomes" id="UP000250299"/>
    </source>
</evidence>
<reference evidence="1 2" key="1">
    <citation type="submission" date="2018-05" db="EMBL/GenBank/DDBJ databases">
        <title>Whole genome sequence of Pseudomonas putida JBC17.</title>
        <authorList>
            <person name="Lee Y.H."/>
            <person name="David K."/>
        </authorList>
    </citation>
    <scope>NUCLEOTIDE SEQUENCE [LARGE SCALE GENOMIC DNA]</scope>
    <source>
        <strain evidence="1 2">JBC17</strain>
    </source>
</reference>
<evidence type="ECO:0000313" key="1">
    <source>
        <dbReference type="EMBL" id="AWY39044.1"/>
    </source>
</evidence>
<dbReference type="AlphaFoldDB" id="A0A2Z4RGG5"/>
<dbReference type="OrthoDB" id="9155073at2"/>
<organism evidence="1 2">
    <name type="scientific">Pseudomonas putida</name>
    <name type="common">Arthrobacter siderocapsulatus</name>
    <dbReference type="NCBI Taxonomy" id="303"/>
    <lineage>
        <taxon>Bacteria</taxon>
        <taxon>Pseudomonadati</taxon>
        <taxon>Pseudomonadota</taxon>
        <taxon>Gammaproteobacteria</taxon>
        <taxon>Pseudomonadales</taxon>
        <taxon>Pseudomonadaceae</taxon>
        <taxon>Pseudomonas</taxon>
    </lineage>
</organism>
<name>A0A2Z4RGG5_PSEPU</name>
<dbReference type="RefSeq" id="WP_110962861.1">
    <property type="nucleotide sequence ID" value="NZ_CP029693.1"/>
</dbReference>